<keyword evidence="5" id="KW-0653">Protein transport</keyword>
<evidence type="ECO:0000256" key="6">
    <source>
        <dbReference type="ARBA" id="ARBA00023010"/>
    </source>
</evidence>
<dbReference type="Pfam" id="PF03177">
    <property type="entry name" value="Nucleoporin_C"/>
    <property type="match status" value="1"/>
</dbReference>
<keyword evidence="6" id="KW-0811">Translocation</keyword>
<comment type="similarity">
    <text evidence="2">Belongs to the nucleoporin Nup133 family.</text>
</comment>
<evidence type="ECO:0000256" key="1">
    <source>
        <dbReference type="ARBA" id="ARBA00004259"/>
    </source>
</evidence>
<feature type="domain" description="Nucleoporin Nup133/Nup155-like C-terminal" evidence="8">
    <location>
        <begin position="633"/>
        <end position="1038"/>
    </location>
</feature>
<evidence type="ECO:0000256" key="4">
    <source>
        <dbReference type="ARBA" id="ARBA00022816"/>
    </source>
</evidence>
<keyword evidence="7" id="KW-0539">Nucleus</keyword>
<gene>
    <name evidence="9" type="ORF">V5O48_011713</name>
</gene>
<dbReference type="Gene3D" id="1.20.58.1380">
    <property type="match status" value="1"/>
</dbReference>
<evidence type="ECO:0000256" key="2">
    <source>
        <dbReference type="ARBA" id="ARBA00005569"/>
    </source>
</evidence>
<dbReference type="PANTHER" id="PTHR13405">
    <property type="entry name" value="NUCLEAR PORE COMPLEX PROTEIN NUP133"/>
    <property type="match status" value="1"/>
</dbReference>
<organism evidence="9 10">
    <name type="scientific">Marasmius crinis-equi</name>
    <dbReference type="NCBI Taxonomy" id="585013"/>
    <lineage>
        <taxon>Eukaryota</taxon>
        <taxon>Fungi</taxon>
        <taxon>Dikarya</taxon>
        <taxon>Basidiomycota</taxon>
        <taxon>Agaricomycotina</taxon>
        <taxon>Agaricomycetes</taxon>
        <taxon>Agaricomycetidae</taxon>
        <taxon>Agaricales</taxon>
        <taxon>Marasmiineae</taxon>
        <taxon>Marasmiaceae</taxon>
        <taxon>Marasmius</taxon>
    </lineage>
</organism>
<dbReference type="SUPFAM" id="SSF117289">
    <property type="entry name" value="Nucleoporin domain"/>
    <property type="match status" value="1"/>
</dbReference>
<dbReference type="Proteomes" id="UP001465976">
    <property type="component" value="Unassembled WGS sequence"/>
</dbReference>
<comment type="caution">
    <text evidence="9">The sequence shown here is derived from an EMBL/GenBank/DDBJ whole genome shotgun (WGS) entry which is preliminary data.</text>
</comment>
<evidence type="ECO:0000256" key="3">
    <source>
        <dbReference type="ARBA" id="ARBA00022448"/>
    </source>
</evidence>
<dbReference type="PANTHER" id="PTHR13405:SF11">
    <property type="entry name" value="NUCLEAR PORE COMPLEX PROTEIN NUP133"/>
    <property type="match status" value="1"/>
</dbReference>
<protein>
    <recommendedName>
        <fullName evidence="8">Nucleoporin Nup133/Nup155-like C-terminal domain-containing protein</fullName>
    </recommendedName>
</protein>
<dbReference type="EMBL" id="JBAHYK010000969">
    <property type="protein sequence ID" value="KAL0570251.1"/>
    <property type="molecule type" value="Genomic_DNA"/>
</dbReference>
<evidence type="ECO:0000313" key="10">
    <source>
        <dbReference type="Proteomes" id="UP001465976"/>
    </source>
</evidence>
<keyword evidence="10" id="KW-1185">Reference proteome</keyword>
<comment type="subcellular location">
    <subcellularLocation>
        <location evidence="1">Nucleus envelope</location>
    </subcellularLocation>
</comment>
<dbReference type="InterPro" id="IPR007187">
    <property type="entry name" value="Nucleoporin_Nup133/Nup155_C"/>
</dbReference>
<evidence type="ECO:0000259" key="8">
    <source>
        <dbReference type="Pfam" id="PF03177"/>
    </source>
</evidence>
<accession>A0ABR3F4V1</accession>
<reference evidence="9 10" key="1">
    <citation type="submission" date="2024-02" db="EMBL/GenBank/DDBJ databases">
        <title>A draft genome for the cacao thread blight pathogen Marasmius crinis-equi.</title>
        <authorList>
            <person name="Cohen S.P."/>
            <person name="Baruah I.K."/>
            <person name="Amoako-Attah I."/>
            <person name="Bukari Y."/>
            <person name="Meinhardt L.W."/>
            <person name="Bailey B.A."/>
        </authorList>
    </citation>
    <scope>NUCLEOTIDE SEQUENCE [LARGE SCALE GENOMIC DNA]</scope>
    <source>
        <strain evidence="9 10">GH-76</strain>
    </source>
</reference>
<keyword evidence="3" id="KW-0813">Transport</keyword>
<evidence type="ECO:0000313" key="9">
    <source>
        <dbReference type="EMBL" id="KAL0570251.1"/>
    </source>
</evidence>
<dbReference type="InterPro" id="IPR037624">
    <property type="entry name" value="Nup133-like"/>
</dbReference>
<evidence type="ECO:0000256" key="7">
    <source>
        <dbReference type="ARBA" id="ARBA00023242"/>
    </source>
</evidence>
<evidence type="ECO:0000256" key="5">
    <source>
        <dbReference type="ARBA" id="ARBA00022927"/>
    </source>
</evidence>
<keyword evidence="4" id="KW-0509">mRNA transport</keyword>
<dbReference type="Gene3D" id="2.130.10.10">
    <property type="entry name" value="YVTN repeat-like/Quinoprotein amine dehydrogenase"/>
    <property type="match status" value="2"/>
</dbReference>
<sequence>MDVDDSGSVMSERTASKLSSETIFAKSDQLTVSFYADLPIEVSQILRNADFMRELYSGEIDTVTGFALVASAQTCFVWQHSLQLIVRISQQQTYAASTTSGSIFRLILTSTGGKYHVATHLFSKPTPQLSLTRLIPSLFSQSPSNTTPQIDVEPGNVSALALGATTVDGGREIWALVEARVQKWDMKLEGWEEILFDEDIADIVRSAVRNTFKESVEHDDARMDLELVDLAVDGANKLVILVSYAGKEQNDLMAMDMGSIKRIYALVQLSLTGSTFKAESVRGIPYQSTSSSGAPMHPRIQLLPDGLLVSIQFGDAVALCARESDYQERLELKSTSDRTFGVGVLQSDSVVLVLTAATMMKVNVNLDTVLTFNSETGRADLIKSIMTQAILYGSLPNNPLHFSFPPDVAEDSLMQGAEQLSQAILQSDPLLVRSNQDLTSQLKGRKERLSWLIQFINDNLVLLKLSSSSRQNLLMDAEKLTAALDLWSQHNDLLSEAPTHSVLNDAVYLFMSNHGDAQHDDYMRAFFRAHIDVLGNLIQKVPDITLNAAQETDRGVADLLPEANNILLTVLKSAFRHREDNLGLYGIELPMIKPWTSEQEIIDGVLALFDTSTRVVESTPERGSVKPSDLSELATVLFICIQERLDWLDQVGNDDASIKREYGELKSKFDHLRPEVLETLRRNGQPDRAFALAEQYRDFSSLAALCHRETVFPPEENPNAMRIQTYVDHFKEEFTTELYRWYIQHGELRVMFAQEATHNDYLDKYFAENPNPGISWIQDLGNRRHAEAATALHQVATQEPNLETKHLMLSLGKLSQLAHLQETEDAEDAGLLDAFHDDLDFVSVHESLLEEFRAVLSKLRGKKSLDTQVEAVIKERASMLADRNELVLIFKNLVRDLLQGKSLSIEDAVDVLTLKDNKESSQDYATALHLLARCQLPEARKISAFRTVWRRVYIHDDWDAIRKTTNVSDAELQKRFKSTALYHTLLEILPREDDQEGYETVPDVALIIPSVQEIASRWPGMPQDQIERLVQDYNLECDKLGDMDLNDVYHRVRELAVEDLTSGQ</sequence>
<name>A0ABR3F4V1_9AGAR</name>
<proteinExistence type="inferred from homology"/>
<dbReference type="InterPro" id="IPR015943">
    <property type="entry name" value="WD40/YVTN_repeat-like_dom_sf"/>
</dbReference>